<dbReference type="RefSeq" id="WP_187708514.1">
    <property type="nucleotide sequence ID" value="NZ_CP060782.1"/>
</dbReference>
<reference evidence="6 7" key="1">
    <citation type="submission" date="2020-08" db="EMBL/GenBank/DDBJ databases">
        <title>Genome sequence of Sphingomonas sediminicola KACC 15039T.</title>
        <authorList>
            <person name="Hyun D.-W."/>
            <person name="Bae J.-W."/>
        </authorList>
    </citation>
    <scope>NUCLEOTIDE SEQUENCE [LARGE SCALE GENOMIC DNA]</scope>
    <source>
        <strain evidence="6 7">KACC 15039</strain>
    </source>
</reference>
<dbReference type="InterPro" id="IPR023352">
    <property type="entry name" value="MAPEG-like_dom_sf"/>
</dbReference>
<proteinExistence type="predicted"/>
<keyword evidence="3 5" id="KW-1133">Transmembrane helix</keyword>
<dbReference type="PANTHER" id="PTHR35814">
    <property type="match status" value="1"/>
</dbReference>
<comment type="subcellular location">
    <subcellularLocation>
        <location evidence="1">Membrane</location>
    </subcellularLocation>
</comment>
<evidence type="ECO:0000256" key="1">
    <source>
        <dbReference type="ARBA" id="ARBA00004370"/>
    </source>
</evidence>
<name>A0ABX6T6S3_9SPHN</name>
<keyword evidence="4 5" id="KW-0472">Membrane</keyword>
<evidence type="ECO:0000313" key="6">
    <source>
        <dbReference type="EMBL" id="QNP45559.1"/>
    </source>
</evidence>
<feature type="transmembrane region" description="Helical" evidence="5">
    <location>
        <begin position="6"/>
        <end position="28"/>
    </location>
</feature>
<evidence type="ECO:0000256" key="4">
    <source>
        <dbReference type="ARBA" id="ARBA00023136"/>
    </source>
</evidence>
<evidence type="ECO:0000256" key="3">
    <source>
        <dbReference type="ARBA" id="ARBA00022989"/>
    </source>
</evidence>
<keyword evidence="7" id="KW-1185">Reference proteome</keyword>
<evidence type="ECO:0000313" key="7">
    <source>
        <dbReference type="Proteomes" id="UP000516105"/>
    </source>
</evidence>
<keyword evidence="2 5" id="KW-0812">Transmembrane</keyword>
<dbReference type="Pfam" id="PF01124">
    <property type="entry name" value="MAPEG"/>
    <property type="match status" value="1"/>
</dbReference>
<evidence type="ECO:0000256" key="2">
    <source>
        <dbReference type="ARBA" id="ARBA00022692"/>
    </source>
</evidence>
<dbReference type="Proteomes" id="UP000516105">
    <property type="component" value="Chromosome"/>
</dbReference>
<dbReference type="Gene3D" id="1.20.120.550">
    <property type="entry name" value="Membrane associated eicosanoid/glutathione metabolism-like domain"/>
    <property type="match status" value="1"/>
</dbReference>
<sequence>MTHQLPITAIYAVPLALLFLVLSVRIILIRRHKRIAFGSGGDPDLERRVRIHDNFAEYTPFALLLLTLAESAGSPPLWLHLAGSSLVIGRFAHAIGLSRPSTDDLGRIVGMTGSQTSILITAILLLMTWS</sequence>
<organism evidence="6 7">
    <name type="scientific">Sphingomonas sediminicola</name>
    <dbReference type="NCBI Taxonomy" id="386874"/>
    <lineage>
        <taxon>Bacteria</taxon>
        <taxon>Pseudomonadati</taxon>
        <taxon>Pseudomonadota</taxon>
        <taxon>Alphaproteobacteria</taxon>
        <taxon>Sphingomonadales</taxon>
        <taxon>Sphingomonadaceae</taxon>
        <taxon>Sphingomonas</taxon>
    </lineage>
</organism>
<evidence type="ECO:0000256" key="5">
    <source>
        <dbReference type="SAM" id="Phobius"/>
    </source>
</evidence>
<dbReference type="InterPro" id="IPR001129">
    <property type="entry name" value="Membr-assoc_MAPEG"/>
</dbReference>
<dbReference type="PANTHER" id="PTHR35814:SF1">
    <property type="entry name" value="GLUTATHIONE S-TRANSFERASE-RELATED"/>
    <property type="match status" value="1"/>
</dbReference>
<accession>A0ABX6T6S3</accession>
<dbReference type="SUPFAM" id="SSF161084">
    <property type="entry name" value="MAPEG domain-like"/>
    <property type="match status" value="1"/>
</dbReference>
<protein>
    <submittedName>
        <fullName evidence="6">MAPEG family protein</fullName>
    </submittedName>
</protein>
<dbReference type="EMBL" id="CP060782">
    <property type="protein sequence ID" value="QNP45559.1"/>
    <property type="molecule type" value="Genomic_DNA"/>
</dbReference>
<gene>
    <name evidence="6" type="ORF">H9L14_13550</name>
</gene>